<dbReference type="PANTHER" id="PTHR42085">
    <property type="entry name" value="F-BOX DOMAIN-CONTAINING PROTEIN"/>
    <property type="match status" value="1"/>
</dbReference>
<dbReference type="OrthoDB" id="5397846at2759"/>
<evidence type="ECO:0000256" key="1">
    <source>
        <dbReference type="SAM" id="MobiDB-lite"/>
    </source>
</evidence>
<feature type="domain" description="DUF7730" evidence="2">
    <location>
        <begin position="67"/>
        <end position="190"/>
    </location>
</feature>
<dbReference type="InterPro" id="IPR038883">
    <property type="entry name" value="AN11006-like"/>
</dbReference>
<feature type="region of interest" description="Disordered" evidence="1">
    <location>
        <begin position="1"/>
        <end position="20"/>
    </location>
</feature>
<sequence length="322" mass="36977">MSQPAAPQKTFASGRYSKRKRTQVNYRMEELDVDETDVESEEEIVKAKKQRRIAATRPLPKRKIFPFLRLPAEIRNMIYSYALVDPSGVKFVAVQRNKRRCVERVSNKTFSQVAGSRTYYQSNRINDDADEQATELSPSLLAVNKQIHREACDILYSNELIFADPIALYAFMINLGRDGSASRIKTMRLKGWGHGRTSKAYNNSCFAVLRDAKNLEKFYIDCTVGWYRQPKNAAQQIYRDAHPWLEDVGRVKGKFDAALDVLEVSAESLGRNYWNASQNQSDAQRRKAFNDELRRNLELQQKRVMVSMSGKKRKVSKVSGTT</sequence>
<dbReference type="Proteomes" id="UP000758155">
    <property type="component" value="Unassembled WGS sequence"/>
</dbReference>
<evidence type="ECO:0000313" key="4">
    <source>
        <dbReference type="Proteomes" id="UP000758155"/>
    </source>
</evidence>
<dbReference type="InterPro" id="IPR056632">
    <property type="entry name" value="DUF7730"/>
</dbReference>
<dbReference type="EMBL" id="SWKV01000092">
    <property type="protein sequence ID" value="KAF3032811.1"/>
    <property type="molecule type" value="Genomic_DNA"/>
</dbReference>
<keyword evidence="4" id="KW-1185">Reference proteome</keyword>
<name>A0A9P5BW93_9PLEO</name>
<accession>A0A9P5BW93</accession>
<protein>
    <recommendedName>
        <fullName evidence="2">DUF7730 domain-containing protein</fullName>
    </recommendedName>
</protein>
<comment type="caution">
    <text evidence="3">The sequence shown here is derived from an EMBL/GenBank/DDBJ whole genome shotgun (WGS) entry which is preliminary data.</text>
</comment>
<proteinExistence type="predicted"/>
<organism evidence="3 4">
    <name type="scientific">Didymella heteroderae</name>
    <dbReference type="NCBI Taxonomy" id="1769908"/>
    <lineage>
        <taxon>Eukaryota</taxon>
        <taxon>Fungi</taxon>
        <taxon>Dikarya</taxon>
        <taxon>Ascomycota</taxon>
        <taxon>Pezizomycotina</taxon>
        <taxon>Dothideomycetes</taxon>
        <taxon>Pleosporomycetidae</taxon>
        <taxon>Pleosporales</taxon>
        <taxon>Pleosporineae</taxon>
        <taxon>Didymellaceae</taxon>
        <taxon>Didymella</taxon>
    </lineage>
</organism>
<gene>
    <name evidence="3" type="ORF">E8E12_002825</name>
</gene>
<dbReference type="PANTHER" id="PTHR42085:SF8">
    <property type="entry name" value="F-BOX DOMAIN-CONTAINING PROTEIN"/>
    <property type="match status" value="1"/>
</dbReference>
<evidence type="ECO:0000313" key="3">
    <source>
        <dbReference type="EMBL" id="KAF3032811.1"/>
    </source>
</evidence>
<evidence type="ECO:0000259" key="2">
    <source>
        <dbReference type="Pfam" id="PF24864"/>
    </source>
</evidence>
<dbReference type="AlphaFoldDB" id="A0A9P5BW93"/>
<reference evidence="3" key="1">
    <citation type="submission" date="2019-04" db="EMBL/GenBank/DDBJ databases">
        <title>Sequencing of skin fungus with MAO and IRED activity.</title>
        <authorList>
            <person name="Marsaioli A.J."/>
            <person name="Bonatto J.M.C."/>
            <person name="Reis Junior O."/>
        </authorList>
    </citation>
    <scope>NUCLEOTIDE SEQUENCE</scope>
    <source>
        <strain evidence="3">28M1</strain>
    </source>
</reference>
<dbReference type="Pfam" id="PF24864">
    <property type="entry name" value="DUF7730"/>
    <property type="match status" value="1"/>
</dbReference>